<dbReference type="GeneID" id="39591490"/>
<evidence type="ECO:0000256" key="1">
    <source>
        <dbReference type="SAM" id="MobiDB-lite"/>
    </source>
</evidence>
<name>A0A427XWQ7_9TREE</name>
<proteinExistence type="predicted"/>
<dbReference type="RefSeq" id="XP_028477225.1">
    <property type="nucleotide sequence ID" value="XM_028622333.1"/>
</dbReference>
<comment type="caution">
    <text evidence="2">The sequence shown here is derived from an EMBL/GenBank/DDBJ whole genome shotgun (WGS) entry which is preliminary data.</text>
</comment>
<keyword evidence="3" id="KW-1185">Reference proteome</keyword>
<feature type="region of interest" description="Disordered" evidence="1">
    <location>
        <begin position="1"/>
        <end position="45"/>
    </location>
</feature>
<sequence length="143" mass="14848">MSAISSFISGPTTVAPTQPATSVSPTATWSYDPPTNSSSGQFPSASWNGTIPSNHTVCDTSSNNVTVICCDLNNGTMQTHDGFVMCLSPLTPGQWAACMVAHLDNPAMGYDCHSPKNDAVRRIGKVAFLGLIASTAISLLAAL</sequence>
<evidence type="ECO:0000313" key="3">
    <source>
        <dbReference type="Proteomes" id="UP000279236"/>
    </source>
</evidence>
<dbReference type="AlphaFoldDB" id="A0A427XWQ7"/>
<reference evidence="2 3" key="1">
    <citation type="submission" date="2018-11" db="EMBL/GenBank/DDBJ databases">
        <title>Genome sequence of Apiotrichum porosum DSM 27194.</title>
        <authorList>
            <person name="Aliyu H."/>
            <person name="Gorte O."/>
            <person name="Ochsenreither K."/>
        </authorList>
    </citation>
    <scope>NUCLEOTIDE SEQUENCE [LARGE SCALE GENOMIC DNA]</scope>
    <source>
        <strain evidence="2 3">DSM 27194</strain>
    </source>
</reference>
<protein>
    <submittedName>
        <fullName evidence="2">Uncharacterized protein</fullName>
    </submittedName>
</protein>
<organism evidence="2 3">
    <name type="scientific">Apiotrichum porosum</name>
    <dbReference type="NCBI Taxonomy" id="105984"/>
    <lineage>
        <taxon>Eukaryota</taxon>
        <taxon>Fungi</taxon>
        <taxon>Dikarya</taxon>
        <taxon>Basidiomycota</taxon>
        <taxon>Agaricomycotina</taxon>
        <taxon>Tremellomycetes</taxon>
        <taxon>Trichosporonales</taxon>
        <taxon>Trichosporonaceae</taxon>
        <taxon>Apiotrichum</taxon>
    </lineage>
</organism>
<accession>A0A427XWQ7</accession>
<evidence type="ECO:0000313" key="2">
    <source>
        <dbReference type="EMBL" id="RSH83273.1"/>
    </source>
</evidence>
<dbReference type="EMBL" id="RSCE01000004">
    <property type="protein sequence ID" value="RSH83273.1"/>
    <property type="molecule type" value="Genomic_DNA"/>
</dbReference>
<dbReference type="Proteomes" id="UP000279236">
    <property type="component" value="Unassembled WGS sequence"/>
</dbReference>
<gene>
    <name evidence="2" type="ORF">EHS24_006947</name>
</gene>